<dbReference type="Gene3D" id="3.60.15.10">
    <property type="entry name" value="Ribonuclease Z/Hydroxyacylglutathione hydrolase-like"/>
    <property type="match status" value="1"/>
</dbReference>
<dbReference type="SMART" id="SM00849">
    <property type="entry name" value="Lactamase_B"/>
    <property type="match status" value="1"/>
</dbReference>
<dbReference type="EMBL" id="JBBMEN010000028">
    <property type="protein sequence ID" value="MEQ2386808.1"/>
    <property type="molecule type" value="Genomic_DNA"/>
</dbReference>
<evidence type="ECO:0000313" key="3">
    <source>
        <dbReference type="Proteomes" id="UP001465119"/>
    </source>
</evidence>
<evidence type="ECO:0000259" key="1">
    <source>
        <dbReference type="SMART" id="SM00849"/>
    </source>
</evidence>
<keyword evidence="3" id="KW-1185">Reference proteome</keyword>
<dbReference type="SUPFAM" id="SSF56281">
    <property type="entry name" value="Metallo-hydrolase/oxidoreductase"/>
    <property type="match status" value="1"/>
</dbReference>
<dbReference type="InterPro" id="IPR036866">
    <property type="entry name" value="RibonucZ/Hydroxyglut_hydro"/>
</dbReference>
<dbReference type="InterPro" id="IPR050855">
    <property type="entry name" value="NDM-1-like"/>
</dbReference>
<accession>A0ABV1C647</accession>
<dbReference type="RefSeq" id="WP_349187108.1">
    <property type="nucleotide sequence ID" value="NZ_JBBMEN010000028.1"/>
</dbReference>
<dbReference type="Proteomes" id="UP001465119">
    <property type="component" value="Unassembled WGS sequence"/>
</dbReference>
<dbReference type="PANTHER" id="PTHR42951:SF22">
    <property type="entry name" value="METALLO BETA-LACTAMASE SUPERFAMILY LIPOPROTEIN"/>
    <property type="match status" value="1"/>
</dbReference>
<name>A0ABV1C647_9FIRM</name>
<organism evidence="2 3">
    <name type="scientific">Faecalibacterium intestinale</name>
    <dbReference type="NCBI Taxonomy" id="3133155"/>
    <lineage>
        <taxon>Bacteria</taxon>
        <taxon>Bacillati</taxon>
        <taxon>Bacillota</taxon>
        <taxon>Clostridia</taxon>
        <taxon>Eubacteriales</taxon>
        <taxon>Oscillospiraceae</taxon>
        <taxon>Faecalibacterium</taxon>
    </lineage>
</organism>
<dbReference type="PANTHER" id="PTHR42951">
    <property type="entry name" value="METALLO-BETA-LACTAMASE DOMAIN-CONTAINING"/>
    <property type="match status" value="1"/>
</dbReference>
<dbReference type="Pfam" id="PF00753">
    <property type="entry name" value="Lactamase_B"/>
    <property type="match status" value="1"/>
</dbReference>
<comment type="caution">
    <text evidence="2">The sequence shown here is derived from an EMBL/GenBank/DDBJ whole genome shotgun (WGS) entry which is preliminary data.</text>
</comment>
<proteinExistence type="predicted"/>
<feature type="domain" description="Metallo-beta-lactamase" evidence="1">
    <location>
        <begin position="21"/>
        <end position="205"/>
    </location>
</feature>
<reference evidence="2 3" key="1">
    <citation type="submission" date="2024-03" db="EMBL/GenBank/DDBJ databases">
        <title>Human intestinal bacterial collection.</title>
        <authorList>
            <person name="Pauvert C."/>
            <person name="Hitch T.C.A."/>
            <person name="Clavel T."/>
        </authorList>
    </citation>
    <scope>NUCLEOTIDE SEQUENCE [LARGE SCALE GENOMIC DNA]</scope>
    <source>
        <strain evidence="2 3">CLA-AA-H281</strain>
    </source>
</reference>
<gene>
    <name evidence="2" type="ORF">WMO20_12865</name>
</gene>
<protein>
    <submittedName>
        <fullName evidence="2">MBL fold metallo-hydrolase</fullName>
    </submittedName>
</protein>
<sequence length="267" mass="29238">MQRFELQAVSQHIQRIILPCGVCVYLVQGTNGAVLLDTGFGIGDLRGFVESLITTPYHVWLSHGHLDHAGGSAQFEEVFLSQADFALEKQHNTWQRRYDEIISGPDGAPAGFTAQDLQPGRAAPYSPLKANSVLKLGGAQVQAIPVPGHTAGMQVFLIPEDRVAIFGDACGEMTLLAKEILPTYVAALRHLQVYQDQFDTVLRNHGTFWSDKRILQDNLELAEDIIAGRDAAAPLKMMGVSGLSGRPQEHPGKYGNIFYTAARNVCW</sequence>
<dbReference type="InterPro" id="IPR001279">
    <property type="entry name" value="Metallo-B-lactamas"/>
</dbReference>
<evidence type="ECO:0000313" key="2">
    <source>
        <dbReference type="EMBL" id="MEQ2386808.1"/>
    </source>
</evidence>